<keyword evidence="2" id="KW-1185">Reference proteome</keyword>
<evidence type="ECO:0000313" key="2">
    <source>
        <dbReference type="Proteomes" id="UP000805649"/>
    </source>
</evidence>
<sequence>MTVAVSKPTVVAVAATTVTPVDEIAVIWQEVQRMVIRMAGGDASKINKQLDIDGVMQYLEQVQVSDQKAAEKHGTVKKVFNRTLQCISKVGGIIADGASNVFGPANTCFNALTFVIGAWQSYSAAFESLAALLEKCAEFFERLPYYDIMDASLKKVACCQLKLFVDVCDKALQLKRKRRKFEMFLRHMFLEDDDIKDLLGQMEKLTAREHGLVSAQTYKISQDAAQASQEAAKTSKESAVKLDTLVEQTTAHKKEKTEQKFKDKVQEAFFGKNAKDAVDKWEAPLRKYKSDLIDGTGEWLDDEQLFISWMTGDDTTDPILGIEGNEGSGKTRVAAHIISRLQKQKTVGGSNTRCAVAYYFLETDSKEDTTAAFRKKQVAGRISKSLLWQLTQAEQPFLKSVAGLCDKVKTDDPADIWQQLLLENEDRVNIESTFFIVLDGLGENLDGLISLFKKLSEDPARIRTRVLVTGNESAFEQLEKEEGIRMKKMTLGTRNSKDVELYIEARMNDMEILRDTSRPGVLDTKKMVLEKLLSSTNGDYYITSAALDNIDRVDSLEEVEDCLEKASGARSNQILEDIKRLNFTMKPKEIEEINEIILWIKWGIRWVTPAHVETSLEMKADPESASRQTSLRSLESKIKSKYSSLFRLDGETIDFKIDEMRDNIPTHNNADPILPEELNIVKHYLSTVCPRDVYEKFGFNDFFEQKMERKKNYICQDPNNAEITLAIRCLRCLVDEQQTAKNRQFRTYASEYVYQHLENADISLADRELKAQAGSLLVRLFTEEAAIEALLTRDYGLDWEHMSAESDKALPSNWAPWVFSDSGKDLFRKWSQDSSVLEYLEDKNALKVLASNDDYSNSWFETAANLTAKRLLKPVDRGRELEDAFTLLLGLIKRLSQTDEERKQEFKIDEERLWLPTMEDFSTVETWALKSLGLEADDAVWQTTMVKLLNFLENDVTITPKDTETRARRTLETYPDDWVTLFLLARGLESNSESIEMLERLIEQLKDIKDDPVWRSDKENLAIYSDVIESLGDRYWNLPGDESAQKAAQLYLSALDESHTWVVNYAGIIAVSFSRRQLSRQTIEYCEKLLSLYEDGMTVAAKVVYQGSKIYMKIFWDAIKNACLETDRWDILTELWKEGVKKSESPPRDPYWTAQINKWYQICMAHRPGYDNAGIGVIEASLREDWVKDGGGMNLNDFACFILPVYTKRAFREESSPETRGIYVEKAMALNELFKGDVIRYTETALRFARFFHLKGDHKTAKSLLRDEVSQMLEMLSDDDVENDRDSFRVLSEIFVATNDIANMIACWEMMSVSKMAEMAEYERKLAEWEKATGEAVEGDADHDDISNTDGTLAEQTASPEEPISEQQEPTSEDKEEPVAREGSSHPEDESSSDPANIAENETSVPDVSPQETDNAILIKPQMPDTSLGICFTYCDTVLQFPNKIWVCLDCVGQIWLDEDCFAKFGPKGVKNISCGADHTFIQLPPCDEASIKAIPSGSIRVDGKIITMEDWKASVKATYVDDVEIATV</sequence>
<comment type="caution">
    <text evidence="1">The sequence shown here is derived from an EMBL/GenBank/DDBJ whole genome shotgun (WGS) entry which is preliminary data.</text>
</comment>
<accession>A0ACC3ZG15</accession>
<gene>
    <name evidence="1" type="ORF">CTRU02_200934</name>
</gene>
<name>A0ACC3ZG15_COLTU</name>
<proteinExistence type="predicted"/>
<evidence type="ECO:0000313" key="1">
    <source>
        <dbReference type="EMBL" id="KAL0943048.1"/>
    </source>
</evidence>
<organism evidence="1 2">
    <name type="scientific">Colletotrichum truncatum</name>
    <name type="common">Anthracnose fungus</name>
    <name type="synonym">Colletotrichum capsici</name>
    <dbReference type="NCBI Taxonomy" id="5467"/>
    <lineage>
        <taxon>Eukaryota</taxon>
        <taxon>Fungi</taxon>
        <taxon>Dikarya</taxon>
        <taxon>Ascomycota</taxon>
        <taxon>Pezizomycotina</taxon>
        <taxon>Sordariomycetes</taxon>
        <taxon>Hypocreomycetidae</taxon>
        <taxon>Glomerellales</taxon>
        <taxon>Glomerellaceae</taxon>
        <taxon>Colletotrichum</taxon>
        <taxon>Colletotrichum truncatum species complex</taxon>
    </lineage>
</organism>
<reference evidence="1 2" key="1">
    <citation type="journal article" date="2020" name="Phytopathology">
        <title>Genome Sequence Resources of Colletotrichum truncatum, C. plurivorum, C. musicola, and C. sojae: Four Species Pathogenic to Soybean (Glycine max).</title>
        <authorList>
            <person name="Rogerio F."/>
            <person name="Boufleur T.R."/>
            <person name="Ciampi-Guillardi M."/>
            <person name="Sukno S.A."/>
            <person name="Thon M.R."/>
            <person name="Massola Junior N.S."/>
            <person name="Baroncelli R."/>
        </authorList>
    </citation>
    <scope>NUCLEOTIDE SEQUENCE [LARGE SCALE GENOMIC DNA]</scope>
    <source>
        <strain evidence="1 2">CMES1059</strain>
    </source>
</reference>
<protein>
    <submittedName>
        <fullName evidence="1">Neutral amino acid permease</fullName>
    </submittedName>
</protein>
<dbReference type="Proteomes" id="UP000805649">
    <property type="component" value="Unassembled WGS sequence"/>
</dbReference>
<dbReference type="EMBL" id="VUJX02000001">
    <property type="protein sequence ID" value="KAL0943048.1"/>
    <property type="molecule type" value="Genomic_DNA"/>
</dbReference>